<feature type="transmembrane region" description="Helical" evidence="7">
    <location>
        <begin position="288"/>
        <end position="318"/>
    </location>
</feature>
<feature type="domain" description="ABC3 transporter permease C-terminal" evidence="8">
    <location>
        <begin position="244"/>
        <end position="365"/>
    </location>
</feature>
<gene>
    <name evidence="9" type="ORF">SAMN02745158_03548</name>
</gene>
<proteinExistence type="inferred from homology"/>
<dbReference type="EMBL" id="FQVI01000025">
    <property type="protein sequence ID" value="SHF39102.1"/>
    <property type="molecule type" value="Genomic_DNA"/>
</dbReference>
<dbReference type="GO" id="GO:0022857">
    <property type="term" value="F:transmembrane transporter activity"/>
    <property type="evidence" value="ECO:0007669"/>
    <property type="project" value="TreeGrafter"/>
</dbReference>
<evidence type="ECO:0000256" key="3">
    <source>
        <dbReference type="ARBA" id="ARBA00022692"/>
    </source>
</evidence>
<evidence type="ECO:0000256" key="5">
    <source>
        <dbReference type="ARBA" id="ARBA00023136"/>
    </source>
</evidence>
<name>A0A1M5BAA0_9CLOT</name>
<dbReference type="OrthoDB" id="9793166at2"/>
<dbReference type="RefSeq" id="WP_072854114.1">
    <property type="nucleotide sequence ID" value="NZ_FQVI01000025.1"/>
</dbReference>
<feature type="transmembrane region" description="Helical" evidence="7">
    <location>
        <begin position="727"/>
        <end position="745"/>
    </location>
</feature>
<dbReference type="STRING" id="1122155.SAMN02745158_03548"/>
<sequence>MKDRETDSRLHLQFIKSYKKNTLAIFLSFALTFTLLTAMLVLLHTNHRIANIQAKAQFTPSDCYIEDLSEQQVKQLKEDRSIQRLAVEQGGRYTFQRNHQTMFLVKGDDALITMMAKTIEGRLPAQEGEVAAEKWALLNLGIEPSVNQSFAITDPETGEERKVTLVGILSDMPANKKYGVLQLYTPLDKHTEDPYLVYLQFREGVNYNSRTKELCKELGIQSGQIRTCPAREDFRELYRTDVKVISVILVICMVVFYGVYRIASITREKQYGILRAVGMKRRQLQRMILSELLLIYCAGAPAGIGAGLLVSIFISAISGDRDMEIYLFNEKVGFAPVIPVWLILICVAVTALLIGTVGWMTGRKIALASVTETISGGRSCREEKKSGSVFALGKSGSKTGTLFQMACKYIFRDRKTSAFVVLTVCLGVTLFAGLAYRAQTLETYRRDTEEMWYLNGQYAVTMQAFGSHREGISRESAKEIEQIPEITAVKTASGIPVRVVDEDGRKRNDSYYEEHNKRLRDTYGYGDAGYDGRNQVYKSILYGYNKEALTALKSHVISGDFDPEKIGEDEVILSVLRTDDTKENKNPGFYKEGTPLMEYRVGDEIQIKYRKDLDTGTLEYDDLTDTRAEYVYKTYKVAAIVSFAYMYDCNRTVYPLLITSGEQIQKIAPDSKIQCMYADSGNQMSLSRQMELERRLIKISSQNDNVSARSLLSEIRQNEAFYQKQMVYVYGISVIAFILVMINMINNLRYRMQTRTREVCMLRAIGMSVAMTKRMMVFENTMLCAVSIAAAFLISHPALRYLYKISDMRAFGHPFRYNYPAFFLVSLIALLISMLLSLGILKTWKTREIVEGMGKIE</sequence>
<keyword evidence="3 7" id="KW-0812">Transmembrane</keyword>
<dbReference type="InterPro" id="IPR050250">
    <property type="entry name" value="Macrolide_Exporter_MacB"/>
</dbReference>
<accession>A0A1M5BAA0</accession>
<feature type="domain" description="ABC3 transporter permease C-terminal" evidence="8">
    <location>
        <begin position="732"/>
        <end position="839"/>
    </location>
</feature>
<dbReference type="GO" id="GO:0005886">
    <property type="term" value="C:plasma membrane"/>
    <property type="evidence" value="ECO:0007669"/>
    <property type="project" value="UniProtKB-SubCell"/>
</dbReference>
<keyword evidence="4 7" id="KW-1133">Transmembrane helix</keyword>
<protein>
    <submittedName>
        <fullName evidence="9">ABC-type transport system, involved in lipoprotein release, permease component</fullName>
    </submittedName>
</protein>
<evidence type="ECO:0000256" key="4">
    <source>
        <dbReference type="ARBA" id="ARBA00022989"/>
    </source>
</evidence>
<evidence type="ECO:0000313" key="10">
    <source>
        <dbReference type="Proteomes" id="UP000184245"/>
    </source>
</evidence>
<evidence type="ECO:0000256" key="2">
    <source>
        <dbReference type="ARBA" id="ARBA00022475"/>
    </source>
</evidence>
<feature type="transmembrane region" description="Helical" evidence="7">
    <location>
        <begin position="777"/>
        <end position="799"/>
    </location>
</feature>
<keyword evidence="9" id="KW-0449">Lipoprotein</keyword>
<organism evidence="9 10">
    <name type="scientific">Lactonifactor longoviformis DSM 17459</name>
    <dbReference type="NCBI Taxonomy" id="1122155"/>
    <lineage>
        <taxon>Bacteria</taxon>
        <taxon>Bacillati</taxon>
        <taxon>Bacillota</taxon>
        <taxon>Clostridia</taxon>
        <taxon>Eubacteriales</taxon>
        <taxon>Clostridiaceae</taxon>
        <taxon>Lactonifactor</taxon>
    </lineage>
</organism>
<reference evidence="9 10" key="1">
    <citation type="submission" date="2016-11" db="EMBL/GenBank/DDBJ databases">
        <authorList>
            <person name="Jaros S."/>
            <person name="Januszkiewicz K."/>
            <person name="Wedrychowicz H."/>
        </authorList>
    </citation>
    <scope>NUCLEOTIDE SEQUENCE [LARGE SCALE GENOMIC DNA]</scope>
    <source>
        <strain evidence="9 10">DSM 17459</strain>
    </source>
</reference>
<feature type="transmembrane region" description="Helical" evidence="7">
    <location>
        <begin position="21"/>
        <end position="43"/>
    </location>
</feature>
<evidence type="ECO:0000256" key="6">
    <source>
        <dbReference type="ARBA" id="ARBA00038076"/>
    </source>
</evidence>
<evidence type="ECO:0000313" key="9">
    <source>
        <dbReference type="EMBL" id="SHF39102.1"/>
    </source>
</evidence>
<evidence type="ECO:0000256" key="7">
    <source>
        <dbReference type="SAM" id="Phobius"/>
    </source>
</evidence>
<feature type="transmembrane region" description="Helical" evidence="7">
    <location>
        <begin position="338"/>
        <end position="359"/>
    </location>
</feature>
<dbReference type="Proteomes" id="UP000184245">
    <property type="component" value="Unassembled WGS sequence"/>
</dbReference>
<dbReference type="AlphaFoldDB" id="A0A1M5BAA0"/>
<keyword evidence="2" id="KW-1003">Cell membrane</keyword>
<feature type="transmembrane region" description="Helical" evidence="7">
    <location>
        <begin position="244"/>
        <end position="263"/>
    </location>
</feature>
<comment type="subcellular location">
    <subcellularLocation>
        <location evidence="1">Cell membrane</location>
        <topology evidence="1">Multi-pass membrane protein</topology>
    </subcellularLocation>
</comment>
<dbReference type="InterPro" id="IPR003838">
    <property type="entry name" value="ABC3_permease_C"/>
</dbReference>
<evidence type="ECO:0000256" key="1">
    <source>
        <dbReference type="ARBA" id="ARBA00004651"/>
    </source>
</evidence>
<comment type="similarity">
    <text evidence="6">Belongs to the ABC-4 integral membrane protein family.</text>
</comment>
<feature type="transmembrane region" description="Helical" evidence="7">
    <location>
        <begin position="418"/>
        <end position="436"/>
    </location>
</feature>
<dbReference type="PANTHER" id="PTHR30572">
    <property type="entry name" value="MEMBRANE COMPONENT OF TRANSPORTER-RELATED"/>
    <property type="match status" value="1"/>
</dbReference>
<evidence type="ECO:0000259" key="8">
    <source>
        <dbReference type="Pfam" id="PF02687"/>
    </source>
</evidence>
<dbReference type="Pfam" id="PF02687">
    <property type="entry name" value="FtsX"/>
    <property type="match status" value="2"/>
</dbReference>
<keyword evidence="10" id="KW-1185">Reference proteome</keyword>
<feature type="transmembrane region" description="Helical" evidence="7">
    <location>
        <begin position="819"/>
        <end position="841"/>
    </location>
</feature>
<dbReference type="PANTHER" id="PTHR30572:SF4">
    <property type="entry name" value="ABC TRANSPORTER PERMEASE YTRF"/>
    <property type="match status" value="1"/>
</dbReference>
<keyword evidence="5 7" id="KW-0472">Membrane</keyword>